<accession>A0ABU6GAS2</accession>
<evidence type="ECO:0000313" key="1">
    <source>
        <dbReference type="EMBL" id="MEC0231289.1"/>
    </source>
</evidence>
<protein>
    <recommendedName>
        <fullName evidence="3">Phage tail protein</fullName>
    </recommendedName>
</protein>
<keyword evidence="2" id="KW-1185">Reference proteome</keyword>
<proteinExistence type="predicted"/>
<dbReference type="Proteomes" id="UP001338137">
    <property type="component" value="Unassembled WGS sequence"/>
</dbReference>
<reference evidence="1 2" key="1">
    <citation type="submission" date="2023-03" db="EMBL/GenBank/DDBJ databases">
        <title>Bacillus Genome Sequencing.</title>
        <authorList>
            <person name="Dunlap C."/>
        </authorList>
    </citation>
    <scope>NUCLEOTIDE SEQUENCE [LARGE SCALE GENOMIC DNA]</scope>
    <source>
        <strain evidence="1 2">BD-533</strain>
    </source>
</reference>
<organism evidence="1 2">
    <name type="scientific">Paenibacillus alba</name>
    <dbReference type="NCBI Taxonomy" id="1197127"/>
    <lineage>
        <taxon>Bacteria</taxon>
        <taxon>Bacillati</taxon>
        <taxon>Bacillota</taxon>
        <taxon>Bacilli</taxon>
        <taxon>Bacillales</taxon>
        <taxon>Paenibacillaceae</taxon>
        <taxon>Paenibacillus</taxon>
    </lineage>
</organism>
<name>A0ABU6GAS2_9BACL</name>
<dbReference type="EMBL" id="JARLKY010000090">
    <property type="protein sequence ID" value="MEC0231289.1"/>
    <property type="molecule type" value="Genomic_DNA"/>
</dbReference>
<dbReference type="RefSeq" id="WP_326075270.1">
    <property type="nucleotide sequence ID" value="NZ_JARLKY010000090.1"/>
</dbReference>
<evidence type="ECO:0008006" key="3">
    <source>
        <dbReference type="Google" id="ProtNLM"/>
    </source>
</evidence>
<gene>
    <name evidence="1" type="ORF">P4I72_29745</name>
</gene>
<comment type="caution">
    <text evidence="1">The sequence shown here is derived from an EMBL/GenBank/DDBJ whole genome shotgun (WGS) entry which is preliminary data.</text>
</comment>
<sequence length="164" mass="18485">MIQEIIEAIKEKLKAEPRLNEIKTHHIVDGMLPALGPTISIGCEKIKYADKDSDLDEVTANIRVYVYTKDMAAERGEQKIKYLAKEIRYTLLEDIYLGGLVGSSTVTDITHMSDQVNNGSLIHFAMVDYEVTYFESRRRPDNDPLPTVKVIGGTLNSQQIDIDL</sequence>
<evidence type="ECO:0000313" key="2">
    <source>
        <dbReference type="Proteomes" id="UP001338137"/>
    </source>
</evidence>